<feature type="domain" description="Large ribosomal subunit protein uL15/eL18" evidence="7">
    <location>
        <begin position="93"/>
        <end position="162"/>
    </location>
</feature>
<dbReference type="PANTHER" id="PTHR11721">
    <property type="entry name" value="60S RIBOSOMAL PROTEIN L27A"/>
    <property type="match status" value="1"/>
</dbReference>
<dbReference type="GO" id="GO:0022625">
    <property type="term" value="C:cytosolic large ribosomal subunit"/>
    <property type="evidence" value="ECO:0007669"/>
    <property type="project" value="UniProtKB-ARBA"/>
</dbReference>
<accession>A0A0G2K7W6</accession>
<dbReference type="AGR" id="RGD:7601783"/>
<keyword evidence="2" id="KW-0689">Ribosomal protein</keyword>
<evidence type="ECO:0000256" key="5">
    <source>
        <dbReference type="ARBA" id="ARBA00035200"/>
    </source>
</evidence>
<dbReference type="Bgee" id="ENSRNOG00000040273">
    <property type="expression patterns" value="Expressed in pancreas and 19 other cell types or tissues"/>
</dbReference>
<evidence type="ECO:0000256" key="1">
    <source>
        <dbReference type="ARBA" id="ARBA00007320"/>
    </source>
</evidence>
<evidence type="ECO:0000313" key="8">
    <source>
        <dbReference type="Ensembl" id="ENSRNOP00000074375.3"/>
    </source>
</evidence>
<dbReference type="VEuPathDB" id="HostDB:ENSRNOG00000040273"/>
<dbReference type="AlphaFoldDB" id="A0A0G2K7W6"/>
<dbReference type="PaxDb" id="10116-ENSRNOP00000048422"/>
<dbReference type="Ensembl" id="ENSRNOT00000013741.8">
    <property type="protein sequence ID" value="ENSRNOP00000074375.3"/>
    <property type="gene ID" value="ENSRNOG00000040273.5"/>
</dbReference>
<keyword evidence="4" id="KW-0379">Hydroxylation</keyword>
<dbReference type="SUPFAM" id="SSF52080">
    <property type="entry name" value="Ribosomal proteins L15p and L18e"/>
    <property type="match status" value="1"/>
</dbReference>
<name>A0A0G2K7W6_RAT</name>
<protein>
    <recommendedName>
        <fullName evidence="5">Large ribosomal subunit protein uL15</fullName>
    </recommendedName>
    <alternativeName>
        <fullName evidence="6">60S ribosomal protein L27a</fullName>
    </alternativeName>
</protein>
<evidence type="ECO:0000256" key="3">
    <source>
        <dbReference type="ARBA" id="ARBA00023274"/>
    </source>
</evidence>
<evidence type="ECO:0000256" key="2">
    <source>
        <dbReference type="ARBA" id="ARBA00022980"/>
    </source>
</evidence>
<proteinExistence type="inferred from homology"/>
<reference evidence="8" key="1">
    <citation type="submission" date="2024-01" db="EMBL/GenBank/DDBJ databases">
        <title>GRCr8: a new rat reference genome assembly contstructed from accurate long reads and long range scaffolding.</title>
        <authorList>
            <person name="Doris P.A."/>
            <person name="Kalbfleisch T."/>
            <person name="Li K."/>
            <person name="Howe K."/>
            <person name="Wood J."/>
        </authorList>
    </citation>
    <scope>NUCLEOTIDE SEQUENCE [LARGE SCALE GENOMIC DNA]</scope>
    <source>
        <strain evidence="8">Brown Norway</strain>
    </source>
</reference>
<comment type="similarity">
    <text evidence="1">Belongs to the universal ribosomal protein uL15 family.</text>
</comment>
<dbReference type="PANTHER" id="PTHR11721:SF3">
    <property type="entry name" value="LARGE RIBOSOMAL SUBUNIT PROTEIN UL15"/>
    <property type="match status" value="1"/>
</dbReference>
<dbReference type="eggNOG" id="KOG1742">
    <property type="taxonomic scope" value="Eukaryota"/>
</dbReference>
<dbReference type="STRING" id="10116.ENSRNOP00000074375"/>
<evidence type="ECO:0000313" key="10">
    <source>
        <dbReference type="RGD" id="7601783"/>
    </source>
</evidence>
<dbReference type="GeneTree" id="ENSGT00390000005534"/>
<evidence type="ECO:0000256" key="6">
    <source>
        <dbReference type="ARBA" id="ARBA00035527"/>
    </source>
</evidence>
<dbReference type="PhylomeDB" id="A0A0G2K7W6"/>
<dbReference type="jPOST" id="A0A0G2K7W6"/>
<keyword evidence="3" id="KW-0687">Ribonucleoprotein</keyword>
<gene>
    <name evidence="8 10" type="primary">LOC102547604</name>
</gene>
<reference evidence="8" key="3">
    <citation type="submission" date="2025-09" db="UniProtKB">
        <authorList>
            <consortium name="Ensembl"/>
        </authorList>
    </citation>
    <scope>IDENTIFICATION</scope>
    <source>
        <strain evidence="8">Brown Norway</strain>
    </source>
</reference>
<dbReference type="Gene3D" id="3.100.10.10">
    <property type="match status" value="1"/>
</dbReference>
<dbReference type="OMA" id="KRVECAK"/>
<sequence length="165" mass="18727">MKERYLCGSCCTVNKTKFGIESPRRLRKTQNLWGHVSQGHGHISKHYMHPGGCRNAGGTRHHRIDFDKYHPGYFRKVRRRRYHLKRNQRFCPTVNLDKSWTLISEQTRVNAVKNRTGAVPITDVRSGYYKVLGKGSSKESLIVRAKSSSAEEKTNGIGGACVLVA</sequence>
<reference evidence="8" key="2">
    <citation type="submission" date="2025-08" db="UniProtKB">
        <authorList>
            <consortium name="Ensembl"/>
        </authorList>
    </citation>
    <scope>IDENTIFICATION</scope>
    <source>
        <strain evidence="8">Brown Norway</strain>
    </source>
</reference>
<keyword evidence="9" id="KW-1185">Reference proteome</keyword>
<dbReference type="InterPro" id="IPR036227">
    <property type="entry name" value="Ribosomal_uL15/eL18_sf"/>
</dbReference>
<dbReference type="InParanoid" id="A0A0G2K7W6"/>
<dbReference type="Proteomes" id="UP000002494">
    <property type="component" value="Chromosome 6"/>
</dbReference>
<dbReference type="RGD" id="7601783">
    <property type="gene designation" value="LOC102547604"/>
</dbReference>
<evidence type="ECO:0000313" key="9">
    <source>
        <dbReference type="Proteomes" id="UP000002494"/>
    </source>
</evidence>
<organism evidence="8 9">
    <name type="scientific">Rattus norvegicus</name>
    <name type="common">Rat</name>
    <dbReference type="NCBI Taxonomy" id="10116"/>
    <lineage>
        <taxon>Eukaryota</taxon>
        <taxon>Metazoa</taxon>
        <taxon>Chordata</taxon>
        <taxon>Craniata</taxon>
        <taxon>Vertebrata</taxon>
        <taxon>Euteleostomi</taxon>
        <taxon>Mammalia</taxon>
        <taxon>Eutheria</taxon>
        <taxon>Euarchontoglires</taxon>
        <taxon>Glires</taxon>
        <taxon>Rodentia</taxon>
        <taxon>Myomorpha</taxon>
        <taxon>Muroidea</taxon>
        <taxon>Muridae</taxon>
        <taxon>Murinae</taxon>
        <taxon>Rattus</taxon>
    </lineage>
</organism>
<evidence type="ECO:0000256" key="4">
    <source>
        <dbReference type="ARBA" id="ARBA00023278"/>
    </source>
</evidence>
<evidence type="ECO:0000259" key="7">
    <source>
        <dbReference type="Pfam" id="PF00828"/>
    </source>
</evidence>
<dbReference type="InterPro" id="IPR021131">
    <property type="entry name" value="Ribosomal_uL15/eL18"/>
</dbReference>
<dbReference type="Pfam" id="PF00828">
    <property type="entry name" value="Ribosomal_L27A"/>
    <property type="match status" value="1"/>
</dbReference>